<reference evidence="1" key="1">
    <citation type="journal article" date="2019" name="bioRxiv">
        <title>The Genome of the Zebra Mussel, Dreissena polymorpha: A Resource for Invasive Species Research.</title>
        <authorList>
            <person name="McCartney M.A."/>
            <person name="Auch B."/>
            <person name="Kono T."/>
            <person name="Mallez S."/>
            <person name="Zhang Y."/>
            <person name="Obille A."/>
            <person name="Becker A."/>
            <person name="Abrahante J.E."/>
            <person name="Garbe J."/>
            <person name="Badalamenti J.P."/>
            <person name="Herman A."/>
            <person name="Mangelson H."/>
            <person name="Liachko I."/>
            <person name="Sullivan S."/>
            <person name="Sone E.D."/>
            <person name="Koren S."/>
            <person name="Silverstein K.A.T."/>
            <person name="Beckman K.B."/>
            <person name="Gohl D.M."/>
        </authorList>
    </citation>
    <scope>NUCLEOTIDE SEQUENCE</scope>
    <source>
        <strain evidence="1">Duluth1</strain>
        <tissue evidence="1">Whole animal</tissue>
    </source>
</reference>
<proteinExistence type="predicted"/>
<dbReference type="AlphaFoldDB" id="A0A9D4F6B7"/>
<reference evidence="1" key="2">
    <citation type="submission" date="2020-11" db="EMBL/GenBank/DDBJ databases">
        <authorList>
            <person name="McCartney M.A."/>
            <person name="Auch B."/>
            <person name="Kono T."/>
            <person name="Mallez S."/>
            <person name="Becker A."/>
            <person name="Gohl D.M."/>
            <person name="Silverstein K.A.T."/>
            <person name="Koren S."/>
            <person name="Bechman K.B."/>
            <person name="Herman A."/>
            <person name="Abrahante J.E."/>
            <person name="Garbe J."/>
        </authorList>
    </citation>
    <scope>NUCLEOTIDE SEQUENCE</scope>
    <source>
        <strain evidence="1">Duluth1</strain>
        <tissue evidence="1">Whole animal</tissue>
    </source>
</reference>
<name>A0A9D4F6B7_DREPO</name>
<evidence type="ECO:0000313" key="1">
    <source>
        <dbReference type="EMBL" id="KAH3793194.1"/>
    </source>
</evidence>
<accession>A0A9D4F6B7</accession>
<evidence type="ECO:0000313" key="2">
    <source>
        <dbReference type="Proteomes" id="UP000828390"/>
    </source>
</evidence>
<dbReference type="EMBL" id="JAIWYP010000007">
    <property type="protein sequence ID" value="KAH3793194.1"/>
    <property type="molecule type" value="Genomic_DNA"/>
</dbReference>
<comment type="caution">
    <text evidence="1">The sequence shown here is derived from an EMBL/GenBank/DDBJ whole genome shotgun (WGS) entry which is preliminary data.</text>
</comment>
<gene>
    <name evidence="1" type="ORF">DPMN_146699</name>
</gene>
<keyword evidence="2" id="KW-1185">Reference proteome</keyword>
<protein>
    <submittedName>
        <fullName evidence="1">Uncharacterized protein</fullName>
    </submittedName>
</protein>
<organism evidence="1 2">
    <name type="scientific">Dreissena polymorpha</name>
    <name type="common">Zebra mussel</name>
    <name type="synonym">Mytilus polymorpha</name>
    <dbReference type="NCBI Taxonomy" id="45954"/>
    <lineage>
        <taxon>Eukaryota</taxon>
        <taxon>Metazoa</taxon>
        <taxon>Spiralia</taxon>
        <taxon>Lophotrochozoa</taxon>
        <taxon>Mollusca</taxon>
        <taxon>Bivalvia</taxon>
        <taxon>Autobranchia</taxon>
        <taxon>Heteroconchia</taxon>
        <taxon>Euheterodonta</taxon>
        <taxon>Imparidentia</taxon>
        <taxon>Neoheterodontei</taxon>
        <taxon>Myida</taxon>
        <taxon>Dreissenoidea</taxon>
        <taxon>Dreissenidae</taxon>
        <taxon>Dreissena</taxon>
    </lineage>
</organism>
<dbReference type="Proteomes" id="UP000828390">
    <property type="component" value="Unassembled WGS sequence"/>
</dbReference>
<sequence length="58" mass="7087">MTECLTKQLLTQTMCRRQTPHHHRQMGPRETMVYWKTLWISQLKNRQCLDPQMIQMSL</sequence>